<evidence type="ECO:0000313" key="4">
    <source>
        <dbReference type="EMBL" id="AHD03028.1"/>
    </source>
</evidence>
<dbReference type="STRING" id="999552.METH_08960"/>
<dbReference type="PANTHER" id="PTHR38340:SF1">
    <property type="entry name" value="S-LAYER PROTEIN"/>
    <property type="match status" value="1"/>
</dbReference>
<dbReference type="InterPro" id="IPR050557">
    <property type="entry name" value="RTX_toxin/Mannuronan_C5-epim"/>
</dbReference>
<keyword evidence="5" id="KW-1185">Reference proteome</keyword>
<evidence type="ECO:0000256" key="2">
    <source>
        <dbReference type="ARBA" id="ARBA00022525"/>
    </source>
</evidence>
<dbReference type="KEGG" id="lmd:METH_08960"/>
<dbReference type="PROSITE" id="PS00330">
    <property type="entry name" value="HEMOLYSIN_CALCIUM"/>
    <property type="match status" value="1"/>
</dbReference>
<dbReference type="Gene3D" id="2.150.10.10">
    <property type="entry name" value="Serralysin-like metalloprotease, C-terminal"/>
    <property type="match status" value="1"/>
</dbReference>
<protein>
    <recommendedName>
        <fullName evidence="6">Type I secretion protein</fullName>
    </recommendedName>
</protein>
<feature type="region of interest" description="Disordered" evidence="3">
    <location>
        <begin position="20"/>
        <end position="67"/>
    </location>
</feature>
<evidence type="ECO:0000256" key="3">
    <source>
        <dbReference type="SAM" id="MobiDB-lite"/>
    </source>
</evidence>
<name>V9VYJ4_9RHOB</name>
<accession>V9VYJ4</accession>
<dbReference type="PATRIC" id="fig|999552.6.peg.1791"/>
<dbReference type="InterPro" id="IPR018511">
    <property type="entry name" value="Hemolysin-typ_Ca-bd_CS"/>
</dbReference>
<dbReference type="PRINTS" id="PR00313">
    <property type="entry name" value="CABNDNGRPT"/>
</dbReference>
<dbReference type="SUPFAM" id="SSF51120">
    <property type="entry name" value="beta-Roll"/>
    <property type="match status" value="1"/>
</dbReference>
<keyword evidence="2" id="KW-0964">Secreted</keyword>
<dbReference type="AlphaFoldDB" id="V9VYJ4"/>
<dbReference type="InterPro" id="IPR011049">
    <property type="entry name" value="Serralysin-like_metalloprot_C"/>
</dbReference>
<dbReference type="OrthoDB" id="7860744at2"/>
<gene>
    <name evidence="4" type="ORF">METH_08960</name>
</gene>
<dbReference type="GO" id="GO:0005576">
    <property type="term" value="C:extracellular region"/>
    <property type="evidence" value="ECO:0007669"/>
    <property type="project" value="UniProtKB-SubCell"/>
</dbReference>
<dbReference type="GO" id="GO:0005509">
    <property type="term" value="F:calcium ion binding"/>
    <property type="evidence" value="ECO:0007669"/>
    <property type="project" value="InterPro"/>
</dbReference>
<sequence length="286" mass="29546">MELLVLLGLTMAVGTFAILDDDDGSESHETSSQEPQDSGNGAARTDADDDIIGSHHDDSIFARGGDDVVEGRGGDDRLFGQDGNDFITGGAGDDWMRGGDGNDAILDHEGADTVFGDLGDDTIVATSAMDGEEIAAFARGVANGSITELDGFDALLTPDTDTDDDADSIQAGLGNDVVLAGSGDTVSLGEGEDTLGIGDWIEAGDDPVIFTDFSKLEDIIVYSHDGGGGEPELTLEETQDQFGDPDDALLYANGVLVARIEGAGGLMTLDDVSIVDRTQNDPVLGL</sequence>
<evidence type="ECO:0008006" key="6">
    <source>
        <dbReference type="Google" id="ProtNLM"/>
    </source>
</evidence>
<dbReference type="Proteomes" id="UP000018780">
    <property type="component" value="Chromosome"/>
</dbReference>
<evidence type="ECO:0000313" key="5">
    <source>
        <dbReference type="Proteomes" id="UP000018780"/>
    </source>
</evidence>
<dbReference type="EMBL" id="CP006773">
    <property type="protein sequence ID" value="AHD03028.1"/>
    <property type="molecule type" value="Genomic_DNA"/>
</dbReference>
<dbReference type="InterPro" id="IPR001343">
    <property type="entry name" value="Hemolysn_Ca-bd"/>
</dbReference>
<feature type="compositionally biased region" description="Basic and acidic residues" evidence="3">
    <location>
        <begin position="52"/>
        <end position="67"/>
    </location>
</feature>
<comment type="subcellular location">
    <subcellularLocation>
        <location evidence="1">Secreted</location>
    </subcellularLocation>
</comment>
<dbReference type="PANTHER" id="PTHR38340">
    <property type="entry name" value="S-LAYER PROTEIN"/>
    <property type="match status" value="1"/>
</dbReference>
<organism evidence="4 5">
    <name type="scientific">Leisingera methylohalidivorans DSM 14336</name>
    <dbReference type="NCBI Taxonomy" id="999552"/>
    <lineage>
        <taxon>Bacteria</taxon>
        <taxon>Pseudomonadati</taxon>
        <taxon>Pseudomonadota</taxon>
        <taxon>Alphaproteobacteria</taxon>
        <taxon>Rhodobacterales</taxon>
        <taxon>Roseobacteraceae</taxon>
        <taxon>Leisingera</taxon>
    </lineage>
</organism>
<dbReference type="HOGENOM" id="CLU_077674_0_0_5"/>
<dbReference type="Pfam" id="PF00353">
    <property type="entry name" value="HemolysinCabind"/>
    <property type="match status" value="2"/>
</dbReference>
<evidence type="ECO:0000256" key="1">
    <source>
        <dbReference type="ARBA" id="ARBA00004613"/>
    </source>
</evidence>
<proteinExistence type="predicted"/>
<reference evidence="4 5" key="1">
    <citation type="submission" date="2013-09" db="EMBL/GenBank/DDBJ databases">
        <authorList>
            <consortium name="DOE Joint Genome Institute"/>
            <person name="Klenk H.-P."/>
            <person name="Huntemann M."/>
            <person name="Han J."/>
            <person name="Chen A."/>
            <person name="Kyrpides N."/>
            <person name="Mavromatis K."/>
            <person name="Markowitz V."/>
            <person name="Palaniappan K."/>
            <person name="Ivanova N."/>
            <person name="Schaumberg A."/>
            <person name="Pati A."/>
            <person name="Liolios K."/>
            <person name="Nordberg H.P."/>
            <person name="Cantor M.N."/>
            <person name="Hua S.X."/>
            <person name="Woyke T."/>
        </authorList>
    </citation>
    <scope>NUCLEOTIDE SEQUENCE [LARGE SCALE GENOMIC DNA]</scope>
    <source>
        <strain evidence="4 5">DSM 14336</strain>
    </source>
</reference>
<dbReference type="RefSeq" id="WP_024090047.1">
    <property type="nucleotide sequence ID" value="NC_023135.1"/>
</dbReference>